<reference evidence="1" key="3">
    <citation type="submission" date="2023-05" db="EMBL/GenBank/DDBJ databases">
        <authorList>
            <person name="Smith C.H."/>
        </authorList>
    </citation>
    <scope>NUCLEOTIDE SEQUENCE</scope>
    <source>
        <strain evidence="1">CHS0354</strain>
        <tissue evidence="1">Mantle</tissue>
    </source>
</reference>
<reference evidence="1" key="2">
    <citation type="journal article" date="2021" name="Genome Biol. Evol.">
        <title>Developing a high-quality reference genome for a parasitic bivalve with doubly uniparental inheritance (Bivalvia: Unionida).</title>
        <authorList>
            <person name="Smith C.H."/>
        </authorList>
    </citation>
    <scope>NUCLEOTIDE SEQUENCE</scope>
    <source>
        <strain evidence="1">CHS0354</strain>
        <tissue evidence="1">Mantle</tissue>
    </source>
</reference>
<sequence>MWCFEAGDDSCEVRCFDADDGSHEVRCFDADDGSREVRCFDADDGSRKQKNKLEIPIGEFRLELRWMLDTGRWFKIGFRDLVQTDSYWSETGNEVFVITELRMKFHSFTVT</sequence>
<gene>
    <name evidence="1" type="ORF">CHS0354_008230</name>
</gene>
<comment type="caution">
    <text evidence="1">The sequence shown here is derived from an EMBL/GenBank/DDBJ whole genome shotgun (WGS) entry which is preliminary data.</text>
</comment>
<dbReference type="AlphaFoldDB" id="A0AAE0VK76"/>
<name>A0AAE0VK76_9BIVA</name>
<dbReference type="Proteomes" id="UP001195483">
    <property type="component" value="Unassembled WGS sequence"/>
</dbReference>
<dbReference type="EMBL" id="JAEAOA010000548">
    <property type="protein sequence ID" value="KAK3580934.1"/>
    <property type="molecule type" value="Genomic_DNA"/>
</dbReference>
<proteinExistence type="predicted"/>
<accession>A0AAE0VK76</accession>
<reference evidence="1" key="1">
    <citation type="journal article" date="2021" name="Genome Biol. Evol.">
        <title>A High-Quality Reference Genome for a Parasitic Bivalve with Doubly Uniparental Inheritance (Bivalvia: Unionida).</title>
        <authorList>
            <person name="Smith C.H."/>
        </authorList>
    </citation>
    <scope>NUCLEOTIDE SEQUENCE</scope>
    <source>
        <strain evidence="1">CHS0354</strain>
    </source>
</reference>
<evidence type="ECO:0000313" key="1">
    <source>
        <dbReference type="EMBL" id="KAK3580934.1"/>
    </source>
</evidence>
<protein>
    <submittedName>
        <fullName evidence="1">Uncharacterized protein</fullName>
    </submittedName>
</protein>
<evidence type="ECO:0000313" key="2">
    <source>
        <dbReference type="Proteomes" id="UP001195483"/>
    </source>
</evidence>
<keyword evidence="2" id="KW-1185">Reference proteome</keyword>
<organism evidence="1 2">
    <name type="scientific">Potamilus streckersoni</name>
    <dbReference type="NCBI Taxonomy" id="2493646"/>
    <lineage>
        <taxon>Eukaryota</taxon>
        <taxon>Metazoa</taxon>
        <taxon>Spiralia</taxon>
        <taxon>Lophotrochozoa</taxon>
        <taxon>Mollusca</taxon>
        <taxon>Bivalvia</taxon>
        <taxon>Autobranchia</taxon>
        <taxon>Heteroconchia</taxon>
        <taxon>Palaeoheterodonta</taxon>
        <taxon>Unionida</taxon>
        <taxon>Unionoidea</taxon>
        <taxon>Unionidae</taxon>
        <taxon>Ambleminae</taxon>
        <taxon>Lampsilini</taxon>
        <taxon>Potamilus</taxon>
    </lineage>
</organism>